<evidence type="ECO:0000256" key="9">
    <source>
        <dbReference type="PROSITE-ProRule" id="PRU00276"/>
    </source>
</evidence>
<feature type="compositionally biased region" description="Low complexity" evidence="10">
    <location>
        <begin position="1249"/>
        <end position="1266"/>
    </location>
</feature>
<dbReference type="FunFam" id="4.10.70.10:FF:000001">
    <property type="entry name" value="Disintegrin and metalloproteinase domain-containing protein 22"/>
    <property type="match status" value="1"/>
</dbReference>
<feature type="region of interest" description="Disordered" evidence="10">
    <location>
        <begin position="824"/>
        <end position="860"/>
    </location>
</feature>
<dbReference type="SUPFAM" id="SSF55486">
    <property type="entry name" value="Metalloproteases ('zincins'), catalytic domain"/>
    <property type="match status" value="1"/>
</dbReference>
<dbReference type="Gene3D" id="2.10.25.10">
    <property type="entry name" value="Laminin"/>
    <property type="match status" value="1"/>
</dbReference>
<evidence type="ECO:0000256" key="4">
    <source>
        <dbReference type="ARBA" id="ARBA00023049"/>
    </source>
</evidence>
<dbReference type="GO" id="GO:0046872">
    <property type="term" value="F:metal ion binding"/>
    <property type="evidence" value="ECO:0007669"/>
    <property type="project" value="UniProtKB-KW"/>
</dbReference>
<dbReference type="InterPro" id="IPR036436">
    <property type="entry name" value="Disintegrin_dom_sf"/>
</dbReference>
<dbReference type="SMART" id="SM00050">
    <property type="entry name" value="DISIN"/>
    <property type="match status" value="1"/>
</dbReference>
<feature type="domain" description="EGF-like" evidence="11">
    <location>
        <begin position="636"/>
        <end position="668"/>
    </location>
</feature>
<feature type="active site" evidence="9">
    <location>
        <position position="331"/>
    </location>
</feature>
<feature type="compositionally biased region" description="Low complexity" evidence="10">
    <location>
        <begin position="943"/>
        <end position="958"/>
    </location>
</feature>
<dbReference type="InterPro" id="IPR000742">
    <property type="entry name" value="EGF"/>
</dbReference>
<reference evidence="14 15" key="1">
    <citation type="journal article" date="2024" name="Ann. Entomol. Soc. Am.">
        <title>Genomic analyses of the southern and eastern yellowjacket wasps (Hymenoptera: Vespidae) reveal evolutionary signatures of social life.</title>
        <authorList>
            <person name="Catto M.A."/>
            <person name="Caine P.B."/>
            <person name="Orr S.E."/>
            <person name="Hunt B.G."/>
            <person name="Goodisman M.A.D."/>
        </authorList>
    </citation>
    <scope>NUCLEOTIDE SEQUENCE [LARGE SCALE GENOMIC DNA]</scope>
    <source>
        <strain evidence="14">232</strain>
        <tissue evidence="14">Head and thorax</tissue>
    </source>
</reference>
<feature type="compositionally biased region" description="Polar residues" evidence="10">
    <location>
        <begin position="824"/>
        <end position="850"/>
    </location>
</feature>
<evidence type="ECO:0000259" key="13">
    <source>
        <dbReference type="PROSITE" id="PS50215"/>
    </source>
</evidence>
<evidence type="ECO:0000313" key="15">
    <source>
        <dbReference type="Proteomes" id="UP001607303"/>
    </source>
</evidence>
<keyword evidence="4 14" id="KW-0482">Metalloprotease</keyword>
<dbReference type="Pfam" id="PF01562">
    <property type="entry name" value="Pep_M12B_propep"/>
    <property type="match status" value="1"/>
</dbReference>
<dbReference type="GO" id="GO:0008237">
    <property type="term" value="F:metallopeptidase activity"/>
    <property type="evidence" value="ECO:0007669"/>
    <property type="project" value="UniProtKB-KW"/>
</dbReference>
<keyword evidence="9" id="KW-0862">Zinc</keyword>
<dbReference type="EMBL" id="JAYRBN010000007">
    <property type="protein sequence ID" value="KAL2751052.1"/>
    <property type="molecule type" value="Genomic_DNA"/>
</dbReference>
<keyword evidence="6 8" id="KW-1015">Disulfide bond</keyword>
<dbReference type="InterPro" id="IPR034027">
    <property type="entry name" value="Reprolysin_adamalysin"/>
</dbReference>
<comment type="subcellular location">
    <subcellularLocation>
        <location evidence="1">Membrane</location>
        <topology evidence="1">Single-pass membrane protein</topology>
    </subcellularLocation>
</comment>
<keyword evidence="4 14" id="KW-0645">Protease</keyword>
<dbReference type="SUPFAM" id="SSF57552">
    <property type="entry name" value="Blood coagulation inhibitor (disintegrin)"/>
    <property type="match status" value="1"/>
</dbReference>
<evidence type="ECO:0000256" key="8">
    <source>
        <dbReference type="PROSITE-ProRule" id="PRU00076"/>
    </source>
</evidence>
<feature type="disulfide bond" evidence="9">
    <location>
        <begin position="347"/>
        <end position="352"/>
    </location>
</feature>
<dbReference type="FunFam" id="3.40.390.10:FF:000002">
    <property type="entry name" value="Disintegrin and metalloproteinase domain-containing protein 22"/>
    <property type="match status" value="1"/>
</dbReference>
<feature type="region of interest" description="Disordered" evidence="10">
    <location>
        <begin position="1332"/>
        <end position="1434"/>
    </location>
</feature>
<feature type="region of interest" description="Disordered" evidence="10">
    <location>
        <begin position="943"/>
        <end position="977"/>
    </location>
</feature>
<dbReference type="CDD" id="cd04269">
    <property type="entry name" value="ZnMc_adamalysin_II_like"/>
    <property type="match status" value="1"/>
</dbReference>
<feature type="compositionally biased region" description="Low complexity" evidence="10">
    <location>
        <begin position="1567"/>
        <end position="1581"/>
    </location>
</feature>
<evidence type="ECO:0000256" key="10">
    <source>
        <dbReference type="SAM" id="MobiDB-lite"/>
    </source>
</evidence>
<evidence type="ECO:0000259" key="12">
    <source>
        <dbReference type="PROSITE" id="PS50214"/>
    </source>
</evidence>
<feature type="compositionally biased region" description="Polar residues" evidence="10">
    <location>
        <begin position="1395"/>
        <end position="1407"/>
    </location>
</feature>
<evidence type="ECO:0000256" key="5">
    <source>
        <dbReference type="ARBA" id="ARBA00023136"/>
    </source>
</evidence>
<organism evidence="14 15">
    <name type="scientific">Vespula maculifrons</name>
    <name type="common">Eastern yellow jacket</name>
    <name type="synonym">Wasp</name>
    <dbReference type="NCBI Taxonomy" id="7453"/>
    <lineage>
        <taxon>Eukaryota</taxon>
        <taxon>Metazoa</taxon>
        <taxon>Ecdysozoa</taxon>
        <taxon>Arthropoda</taxon>
        <taxon>Hexapoda</taxon>
        <taxon>Insecta</taxon>
        <taxon>Pterygota</taxon>
        <taxon>Neoptera</taxon>
        <taxon>Endopterygota</taxon>
        <taxon>Hymenoptera</taxon>
        <taxon>Apocrita</taxon>
        <taxon>Aculeata</taxon>
        <taxon>Vespoidea</taxon>
        <taxon>Vespidae</taxon>
        <taxon>Vespinae</taxon>
        <taxon>Vespula</taxon>
    </lineage>
</organism>
<dbReference type="InterPro" id="IPR001590">
    <property type="entry name" value="Peptidase_M12B"/>
</dbReference>
<keyword evidence="8" id="KW-0245">EGF-like domain</keyword>
<evidence type="ECO:0000256" key="6">
    <source>
        <dbReference type="ARBA" id="ARBA00023157"/>
    </source>
</evidence>
<feature type="region of interest" description="Disordered" evidence="10">
    <location>
        <begin position="1244"/>
        <end position="1269"/>
    </location>
</feature>
<keyword evidence="4 14" id="KW-0378">Hydrolase</keyword>
<feature type="compositionally biased region" description="Polar residues" evidence="10">
    <location>
        <begin position="1359"/>
        <end position="1383"/>
    </location>
</feature>
<keyword evidence="2" id="KW-0812">Transmembrane</keyword>
<feature type="binding site" evidence="9">
    <location>
        <position position="340"/>
    </location>
    <ligand>
        <name>Zn(2+)</name>
        <dbReference type="ChEBI" id="CHEBI:29105"/>
        <note>catalytic</note>
    </ligand>
</feature>
<feature type="region of interest" description="Disordered" evidence="10">
    <location>
        <begin position="1456"/>
        <end position="1494"/>
    </location>
</feature>
<dbReference type="Proteomes" id="UP001607303">
    <property type="component" value="Unassembled WGS sequence"/>
</dbReference>
<evidence type="ECO:0000256" key="7">
    <source>
        <dbReference type="PROSITE-ProRule" id="PRU00068"/>
    </source>
</evidence>
<feature type="binding site" evidence="9">
    <location>
        <position position="334"/>
    </location>
    <ligand>
        <name>Zn(2+)</name>
        <dbReference type="ChEBI" id="CHEBI:29105"/>
        <note>catalytic</note>
    </ligand>
</feature>
<feature type="region of interest" description="Disordered" evidence="10">
    <location>
        <begin position="1150"/>
        <end position="1178"/>
    </location>
</feature>
<gene>
    <name evidence="14" type="ORF">V1477_000210</name>
</gene>
<evidence type="ECO:0000256" key="1">
    <source>
        <dbReference type="ARBA" id="ARBA00004167"/>
    </source>
</evidence>
<feature type="compositionally biased region" description="Polar residues" evidence="10">
    <location>
        <begin position="1422"/>
        <end position="1434"/>
    </location>
</feature>
<name>A0ABD2D142_VESMC</name>
<feature type="disulfide bond" evidence="9">
    <location>
        <begin position="305"/>
        <end position="385"/>
    </location>
</feature>
<proteinExistence type="predicted"/>
<accession>A0ABD2D142</accession>
<dbReference type="InterPro" id="IPR024079">
    <property type="entry name" value="MetalloPept_cat_dom_sf"/>
</dbReference>
<dbReference type="InterPro" id="IPR002870">
    <property type="entry name" value="Peptidase_M12B_N"/>
</dbReference>
<dbReference type="Pfam" id="PF01421">
    <property type="entry name" value="Reprolysin"/>
    <property type="match status" value="1"/>
</dbReference>
<feature type="compositionally biased region" description="Basic and acidic residues" evidence="10">
    <location>
        <begin position="1150"/>
        <end position="1172"/>
    </location>
</feature>
<dbReference type="PANTHER" id="PTHR11905:SF159">
    <property type="entry name" value="ADAM METALLOPROTEASE"/>
    <property type="match status" value="1"/>
</dbReference>
<feature type="disulfide bond" evidence="8">
    <location>
        <begin position="640"/>
        <end position="650"/>
    </location>
</feature>
<feature type="binding site" evidence="9">
    <location>
        <position position="330"/>
    </location>
    <ligand>
        <name>Zn(2+)</name>
        <dbReference type="ChEBI" id="CHEBI:29105"/>
        <note>catalytic</note>
    </ligand>
</feature>
<dbReference type="PROSITE" id="PS50215">
    <property type="entry name" value="ADAM_MEPRO"/>
    <property type="match status" value="1"/>
</dbReference>
<feature type="compositionally biased region" description="Polar residues" evidence="10">
    <location>
        <begin position="1473"/>
        <end position="1488"/>
    </location>
</feature>
<keyword evidence="5" id="KW-0472">Membrane</keyword>
<feature type="disulfide bond" evidence="8">
    <location>
        <begin position="658"/>
        <end position="667"/>
    </location>
</feature>
<feature type="compositionally biased region" description="Low complexity" evidence="10">
    <location>
        <begin position="1384"/>
        <end position="1394"/>
    </location>
</feature>
<evidence type="ECO:0000313" key="14">
    <source>
        <dbReference type="EMBL" id="KAL2751052.1"/>
    </source>
</evidence>
<keyword evidence="9" id="KW-0479">Metal-binding</keyword>
<evidence type="ECO:0000259" key="11">
    <source>
        <dbReference type="PROSITE" id="PS50026"/>
    </source>
</evidence>
<dbReference type="InterPro" id="IPR006586">
    <property type="entry name" value="ADAM_Cys-rich"/>
</dbReference>
<keyword evidence="15" id="KW-1185">Reference proteome</keyword>
<feature type="domain" description="Peptidase M12B" evidence="13">
    <location>
        <begin position="194"/>
        <end position="390"/>
    </location>
</feature>
<feature type="compositionally biased region" description="Basic and acidic residues" evidence="10">
    <location>
        <begin position="1282"/>
        <end position="1294"/>
    </location>
</feature>
<dbReference type="GO" id="GO:0016020">
    <property type="term" value="C:membrane"/>
    <property type="evidence" value="ECO:0007669"/>
    <property type="project" value="UniProtKB-SubCell"/>
</dbReference>
<feature type="region of interest" description="Disordered" evidence="10">
    <location>
        <begin position="1555"/>
        <end position="1590"/>
    </location>
</feature>
<evidence type="ECO:0000256" key="2">
    <source>
        <dbReference type="ARBA" id="ARBA00022692"/>
    </source>
</evidence>
<evidence type="ECO:0000256" key="3">
    <source>
        <dbReference type="ARBA" id="ARBA00022989"/>
    </source>
</evidence>
<dbReference type="Gene3D" id="4.10.70.10">
    <property type="entry name" value="Disintegrin domain"/>
    <property type="match status" value="1"/>
</dbReference>
<protein>
    <submittedName>
        <fullName evidence="14">Disintegrin and metalloproteinase domain-containing protein 19 isoform X2</fullName>
    </submittedName>
</protein>
<dbReference type="PANTHER" id="PTHR11905">
    <property type="entry name" value="ADAM A DISINTEGRIN AND METALLOPROTEASE DOMAIN"/>
    <property type="match status" value="1"/>
</dbReference>
<dbReference type="PROSITE" id="PS50214">
    <property type="entry name" value="DISINTEGRIN_2"/>
    <property type="match status" value="1"/>
</dbReference>
<dbReference type="PROSITE" id="PS50026">
    <property type="entry name" value="EGF_3"/>
    <property type="match status" value="1"/>
</dbReference>
<feature type="compositionally biased region" description="Polar residues" evidence="10">
    <location>
        <begin position="1555"/>
        <end position="1566"/>
    </location>
</feature>
<keyword evidence="3" id="KW-1133">Transmembrane helix</keyword>
<feature type="domain" description="Disintegrin" evidence="12">
    <location>
        <begin position="396"/>
        <end position="484"/>
    </location>
</feature>
<feature type="region of interest" description="Disordered" evidence="10">
    <location>
        <begin position="1282"/>
        <end position="1303"/>
    </location>
</feature>
<comment type="caution">
    <text evidence="14">The sequence shown here is derived from an EMBL/GenBank/DDBJ whole genome shotgun (WGS) entry which is preliminary data.</text>
</comment>
<feature type="disulfide bond" evidence="9">
    <location>
        <begin position="345"/>
        <end position="369"/>
    </location>
</feature>
<dbReference type="SMART" id="SM00608">
    <property type="entry name" value="ACR"/>
    <property type="match status" value="1"/>
</dbReference>
<dbReference type="Pfam" id="PF00200">
    <property type="entry name" value="Disintegrin"/>
    <property type="match status" value="1"/>
</dbReference>
<feature type="disulfide bond" evidence="7">
    <location>
        <begin position="456"/>
        <end position="476"/>
    </location>
</feature>
<dbReference type="Pfam" id="PF08516">
    <property type="entry name" value="ADAM_CR"/>
    <property type="match status" value="1"/>
</dbReference>
<dbReference type="InterPro" id="IPR001762">
    <property type="entry name" value="Disintegrin_dom"/>
</dbReference>
<dbReference type="PROSITE" id="PS01186">
    <property type="entry name" value="EGF_2"/>
    <property type="match status" value="1"/>
</dbReference>
<dbReference type="Gene3D" id="3.40.390.10">
    <property type="entry name" value="Collagenase (Catalytic Domain)"/>
    <property type="match status" value="1"/>
</dbReference>
<sequence>MSNCEARMEELLFSTVKTDFIKSNVVVEMPLQETKETHDIEHADVLTVGFEVDGVKRILDLRLNTDLIPVGYQQRYQHKGTYKVHTPSKVELCHYQGSVRDVPGSWVALSTCKGLHGVIFDGENLHHVHPEKDTLDSNHYLYKQDDLVANKSCGYEGTPHNVLDRQRRETKRLSRHKRATESIRGPYNANRQSRYVELVLVIDKKGYIALDENLDKVYHHCKNIANIVNALFMPLNIFVALVGVQVWTDADEIALSPNGDNTLSNFLRYRREKLVHDMPNDNAQLLTRIQFEGGVVGKALKGPICTYEFSGGVSMDHSNVVGLVAATVAHEMGHNFGMEHDTADCECPEDKCIMAPSSGSFGPSHWSTCSLEHLALAFEHGMDYCLRNKPQKLFDSPICGNGFVEPGEQCDCGLEEKCDNPCCNATTCMLYTNASCATGECCDLKTCRPKLAGTECRSAEHECDLPEYCTGQSEYCPVDVFKMDGESCSMGKAFCYQGSCRTHNDQCKLLWGPTGASSDAQCYDMNNKGSKLGNCGYNRIESSYVKCSDQNLLCGMLHCKHLNERLEFGMESVAILSHSFINNGGKIIPCRSAIVDLGLNQVDPGLAPDGAKCAPEKMCVNQKCMPIADLRASVSGGKACPNNCSGNGVCNSLGHCHCNRGFRPPDCTQPGVGGSEDSGPAEDPNARNDFITAIYIIFLGVVPMLALSSIGVWYVRNSGQHWKKGALSTNNRCHNGMSIKTIDRSSPMPRNIETIDCGLTQDPACASLLPKTEVDARYNNNFFGQFKGFTITPIQNHSKLSEPTKSAPPPPSVPTVAIKTNIKANQKTNTIRNQSSAEPSENVEDNNSNAPKLPPMNPGSTARPLISSPVLAATTCTSVELVPSKVPTRAAPEIPTRIAPPPPVLFSIPKPQRPNSTPLTNLIVEAEQKKIEKGSTLNRLASMLRSSSSVTRSNSQSSQKDEKNMNSLPRNQHLKANKVMDKEILRNLEISNPIPQKEIEIPTPVIPVVSVNEAERKNVVMRAQSMRDAKVTSRPAIHTFGSMRQATPIVKRPTSIPASIRPTSPPPGPPTAVITSEKETCNDIKIPGLPGYQNPPVKSQQQVQPAKSLEDVYDDCMNLVSAPSLTKIMEESPSNDNIYAVIEESIPEKTKKNVETHKNDTENEYKSPKRVEPTSNLSNAGLESMGLLSEIVSEISNRNFDSIYSTSTLARKKKEKDDIVKVNENLGSNSSLGAYMNSNHYKSPGSVYSNSPSGKFNSSSSTTSSGYLNPCALNVPQSVKERLTKDTSNDKETSEISPLLTASSRNCNVSEEMSKELGMNTIEKPFVTTSDRSSSIISTSNRVIEKKEEGKSVLGNKPLQLSRTKTPPSLNKAHASTRTNKQNSSEIISSKSSSVQLSPDGTNNTMKHNLEKTTKNRHVPIQNKTNGNINKHQNNIIDNKLDSSNTSVVNASSVKSVPFNTNKDDTGKLNSPDLVSSCSNSNQNSTKSPDVLGNNPKLVLASKTAIQKSSTFSRNTKAPAMPMKPLSIVSKAASLTEKKKSPSGNVNVIKSFSSTASRENNSKISPTNATNATTTTTATITKHSPQKDTKTITDSTINPVQRAANSKSNVASLQQKFEANKNSNSTRVLSNVNNKKTLGKASDVVNSRIRSSVYNASNYYKAVIDDYFHENAEDPLIVN</sequence>
<comment type="caution">
    <text evidence="8">Lacks conserved residue(s) required for the propagation of feature annotation.</text>
</comment>